<dbReference type="InterPro" id="IPR005503">
    <property type="entry name" value="FliL"/>
</dbReference>
<evidence type="ECO:0000256" key="3">
    <source>
        <dbReference type="ARBA" id="ARBA00008281"/>
    </source>
</evidence>
<keyword evidence="11" id="KW-0282">Flagellum</keyword>
<dbReference type="Pfam" id="PF03748">
    <property type="entry name" value="FliL"/>
    <property type="match status" value="1"/>
</dbReference>
<dbReference type="PANTHER" id="PTHR35091">
    <property type="entry name" value="FLAGELLAR PROTEIN FLIL"/>
    <property type="match status" value="1"/>
</dbReference>
<evidence type="ECO:0000256" key="8">
    <source>
        <dbReference type="ARBA" id="ARBA00022989"/>
    </source>
</evidence>
<name>A0ABW1LGZ4_9ACTN</name>
<protein>
    <recommendedName>
        <fullName evidence="10">Flagellar protein FliL</fullName>
    </recommendedName>
</protein>
<keyword evidence="9 10" id="KW-0472">Membrane</keyword>
<evidence type="ECO:0000256" key="10">
    <source>
        <dbReference type="RuleBase" id="RU364125"/>
    </source>
</evidence>
<comment type="similarity">
    <text evidence="3 10">Belongs to the FliL family.</text>
</comment>
<comment type="function">
    <text evidence="1 10">Controls the rotational direction of flagella during chemotaxis.</text>
</comment>
<feature type="transmembrane region" description="Helical" evidence="10">
    <location>
        <begin position="25"/>
        <end position="43"/>
    </location>
</feature>
<gene>
    <name evidence="11" type="primary">fliL</name>
    <name evidence="11" type="ORF">ACFPYL_04965</name>
</gene>
<organism evidence="11 12">
    <name type="scientific">Nocardioides hankookensis</name>
    <dbReference type="NCBI Taxonomy" id="443157"/>
    <lineage>
        <taxon>Bacteria</taxon>
        <taxon>Bacillati</taxon>
        <taxon>Actinomycetota</taxon>
        <taxon>Actinomycetes</taxon>
        <taxon>Propionibacteriales</taxon>
        <taxon>Nocardioidaceae</taxon>
        <taxon>Nocardioides</taxon>
    </lineage>
</organism>
<evidence type="ECO:0000256" key="5">
    <source>
        <dbReference type="ARBA" id="ARBA00022500"/>
    </source>
</evidence>
<evidence type="ECO:0000313" key="12">
    <source>
        <dbReference type="Proteomes" id="UP001596135"/>
    </source>
</evidence>
<keyword evidence="4 10" id="KW-1003">Cell membrane</keyword>
<dbReference type="PANTHER" id="PTHR35091:SF2">
    <property type="entry name" value="FLAGELLAR PROTEIN FLIL"/>
    <property type="match status" value="1"/>
</dbReference>
<evidence type="ECO:0000256" key="9">
    <source>
        <dbReference type="ARBA" id="ARBA00023136"/>
    </source>
</evidence>
<dbReference type="RefSeq" id="WP_379151061.1">
    <property type="nucleotide sequence ID" value="NZ_JBHSRJ010000002.1"/>
</dbReference>
<keyword evidence="12" id="KW-1185">Reference proteome</keyword>
<keyword evidence="5 10" id="KW-0145">Chemotaxis</keyword>
<dbReference type="EMBL" id="JBHSRJ010000002">
    <property type="protein sequence ID" value="MFC6042408.1"/>
    <property type="molecule type" value="Genomic_DNA"/>
</dbReference>
<reference evidence="12" key="1">
    <citation type="journal article" date="2019" name="Int. J. Syst. Evol. Microbiol.">
        <title>The Global Catalogue of Microorganisms (GCM) 10K type strain sequencing project: providing services to taxonomists for standard genome sequencing and annotation.</title>
        <authorList>
            <consortium name="The Broad Institute Genomics Platform"/>
            <consortium name="The Broad Institute Genome Sequencing Center for Infectious Disease"/>
            <person name="Wu L."/>
            <person name="Ma J."/>
        </authorList>
    </citation>
    <scope>NUCLEOTIDE SEQUENCE [LARGE SCALE GENOMIC DNA]</scope>
    <source>
        <strain evidence="12">CCUG 54522</strain>
    </source>
</reference>
<evidence type="ECO:0000256" key="7">
    <source>
        <dbReference type="ARBA" id="ARBA00022779"/>
    </source>
</evidence>
<evidence type="ECO:0000313" key="11">
    <source>
        <dbReference type="EMBL" id="MFC6042408.1"/>
    </source>
</evidence>
<keyword evidence="11" id="KW-0966">Cell projection</keyword>
<proteinExistence type="inferred from homology"/>
<accession>A0ABW1LGZ4</accession>
<sequence>MSATAEKAPEKTADDENKKGGKKKLIMIVVALLVVGGAVYWFFLKPAGPTPPPEPGEIVTMDATQINLADTHYLRLGLALQLTTTAHEVDGSKALDAAIELFSGKKLEQIEGHKRVVLKEKLVKELEHLYHGDVMDVYFTEFVTQ</sequence>
<keyword evidence="11" id="KW-0969">Cilium</keyword>
<comment type="subcellular location">
    <subcellularLocation>
        <location evidence="2">Cell membrane</location>
        <topology evidence="2">Single-pass membrane protein</topology>
    </subcellularLocation>
</comment>
<evidence type="ECO:0000256" key="6">
    <source>
        <dbReference type="ARBA" id="ARBA00022692"/>
    </source>
</evidence>
<evidence type="ECO:0000256" key="2">
    <source>
        <dbReference type="ARBA" id="ARBA00004162"/>
    </source>
</evidence>
<evidence type="ECO:0000256" key="1">
    <source>
        <dbReference type="ARBA" id="ARBA00002254"/>
    </source>
</evidence>
<evidence type="ECO:0000256" key="4">
    <source>
        <dbReference type="ARBA" id="ARBA00022475"/>
    </source>
</evidence>
<dbReference type="Proteomes" id="UP001596135">
    <property type="component" value="Unassembled WGS sequence"/>
</dbReference>
<keyword evidence="6 10" id="KW-0812">Transmembrane</keyword>
<comment type="caution">
    <text evidence="11">The sequence shown here is derived from an EMBL/GenBank/DDBJ whole genome shotgun (WGS) entry which is preliminary data.</text>
</comment>
<keyword evidence="7 10" id="KW-0283">Flagellar rotation</keyword>
<keyword evidence="8 10" id="KW-1133">Transmembrane helix</keyword>